<accession>X1QWQ0</accession>
<sequence>MFGFQLKIYGDVFIDGKSTVVAKGYFGGEVLNCPAPGSRREETDQQKTTQANKLACLLHVPSVLTLIKTLP</sequence>
<comment type="caution">
    <text evidence="1">The sequence shown here is derived from an EMBL/GenBank/DDBJ whole genome shotgun (WGS) entry which is preliminary data.</text>
</comment>
<organism evidence="1">
    <name type="scientific">marine sediment metagenome</name>
    <dbReference type="NCBI Taxonomy" id="412755"/>
    <lineage>
        <taxon>unclassified sequences</taxon>
        <taxon>metagenomes</taxon>
        <taxon>ecological metagenomes</taxon>
    </lineage>
</organism>
<dbReference type="AlphaFoldDB" id="X1QWQ0"/>
<protein>
    <submittedName>
        <fullName evidence="1">Uncharacterized protein</fullName>
    </submittedName>
</protein>
<proteinExistence type="predicted"/>
<dbReference type="EMBL" id="BARV01041075">
    <property type="protein sequence ID" value="GAI47719.1"/>
    <property type="molecule type" value="Genomic_DNA"/>
</dbReference>
<reference evidence="1" key="1">
    <citation type="journal article" date="2014" name="Front. Microbiol.">
        <title>High frequency of phylogenetically diverse reductive dehalogenase-homologous genes in deep subseafloor sedimentary metagenomes.</title>
        <authorList>
            <person name="Kawai M."/>
            <person name="Futagami T."/>
            <person name="Toyoda A."/>
            <person name="Takaki Y."/>
            <person name="Nishi S."/>
            <person name="Hori S."/>
            <person name="Arai W."/>
            <person name="Tsubouchi T."/>
            <person name="Morono Y."/>
            <person name="Uchiyama I."/>
            <person name="Ito T."/>
            <person name="Fujiyama A."/>
            <person name="Inagaki F."/>
            <person name="Takami H."/>
        </authorList>
    </citation>
    <scope>NUCLEOTIDE SEQUENCE</scope>
    <source>
        <strain evidence="1">Expedition CK06-06</strain>
    </source>
</reference>
<gene>
    <name evidence="1" type="ORF">S06H3_62340</name>
</gene>
<evidence type="ECO:0000313" key="1">
    <source>
        <dbReference type="EMBL" id="GAI47719.1"/>
    </source>
</evidence>
<name>X1QWQ0_9ZZZZ</name>